<sequence length="61" mass="6636">MKCKRKLRVGTATSRGREPIIFGMPLKLMDYLGWVGGEIVEVTADADAGTLTLKVVQDGKN</sequence>
<reference evidence="1" key="1">
    <citation type="submission" date="2019-08" db="EMBL/GenBank/DDBJ databases">
        <authorList>
            <person name="Kucharzyk K."/>
            <person name="Murdoch R.W."/>
            <person name="Higgins S."/>
            <person name="Loffler F."/>
        </authorList>
    </citation>
    <scope>NUCLEOTIDE SEQUENCE</scope>
</reference>
<name>A0A644Y448_9ZZZZ</name>
<proteinExistence type="predicted"/>
<dbReference type="AlphaFoldDB" id="A0A644Y448"/>
<dbReference type="EMBL" id="VSSQ01003480">
    <property type="protein sequence ID" value="MPM20904.1"/>
    <property type="molecule type" value="Genomic_DNA"/>
</dbReference>
<accession>A0A644Y448</accession>
<organism evidence="1">
    <name type="scientific">bioreactor metagenome</name>
    <dbReference type="NCBI Taxonomy" id="1076179"/>
    <lineage>
        <taxon>unclassified sequences</taxon>
        <taxon>metagenomes</taxon>
        <taxon>ecological metagenomes</taxon>
    </lineage>
</organism>
<comment type="caution">
    <text evidence="1">The sequence shown here is derived from an EMBL/GenBank/DDBJ whole genome shotgun (WGS) entry which is preliminary data.</text>
</comment>
<gene>
    <name evidence="1" type="ORF">SDC9_67342</name>
</gene>
<evidence type="ECO:0000313" key="1">
    <source>
        <dbReference type="EMBL" id="MPM20904.1"/>
    </source>
</evidence>
<protein>
    <submittedName>
        <fullName evidence="1">Uncharacterized protein</fullName>
    </submittedName>
</protein>